<comment type="caution">
    <text evidence="10">The sequence shown here is derived from an EMBL/GenBank/DDBJ whole genome shotgun (WGS) entry which is preliminary data.</text>
</comment>
<dbReference type="SUPFAM" id="SSF50494">
    <property type="entry name" value="Trypsin-like serine proteases"/>
    <property type="match status" value="1"/>
</dbReference>
<gene>
    <name evidence="10" type="ORF">V9T40_006345</name>
</gene>
<evidence type="ECO:0000256" key="8">
    <source>
        <dbReference type="SAM" id="SignalP"/>
    </source>
</evidence>
<feature type="compositionally biased region" description="Low complexity" evidence="7">
    <location>
        <begin position="27"/>
        <end position="47"/>
    </location>
</feature>
<evidence type="ECO:0000256" key="1">
    <source>
        <dbReference type="ARBA" id="ARBA00004613"/>
    </source>
</evidence>
<sequence length="633" mass="65551">MKSILWSLIFIASLTYSTYAATTTTRPTTKGSAAAKATPTAKAGSTPKKGKTDHGIQSRIGGDNTNIGSGRVITTRLGTDGVTPQQQCRCVLFYLCDQSDVMDVPQNGEQCAAQLEVCCLLPLNSLNDTSLPPINPGIGSSNSGSGSSNSGSGSSNSGSGSTSNGSGSSNSGSGSSDSGSGSSDTGSGSSNSGSGSSDTGSGSSNSGSGSSNSGSGSSNSGTESSNSNLPTTTIPTPIITPSESSTGTTADPNGCQCVPFSRCLNTTDPVTGAGNIDVRIPTCSSNEICCNLIDIVNTSEKPTGGSGITSETSTFPQPTPSSEGTPAVSESTPTPVSDQCGVRNSAINNRITMTGSDQSKETIFAEFPWMAIILTSEDSDGERIDNLFVCGASLVAPNIILTAAHCVYQRDVSLLKIRAGEYDTRSGSRVEPLPHQDIRVSHVYIHPKYNPKVLYNDVALITTEQPFNVSRHIGSICIPLVNSEFAGDTIYDSRQCLATGWGKDAFGADARYQTTLKKVDLSLVSHDQCQKQLRGTRLGPYYVLDPSFVCAGGEQGADTCEGDGGGPLICALKSDPNRYVQVGIVSWGIGCGGSIPAVYASLQNNINWLTEQYTVLTTFQEQSFGSGTIPRHS</sequence>
<dbReference type="Proteomes" id="UP001367676">
    <property type="component" value="Unassembled WGS sequence"/>
</dbReference>
<dbReference type="Pfam" id="PF18322">
    <property type="entry name" value="CLIP_1"/>
    <property type="match status" value="1"/>
</dbReference>
<feature type="region of interest" description="Disordered" evidence="7">
    <location>
        <begin position="132"/>
        <end position="251"/>
    </location>
</feature>
<dbReference type="InterPro" id="IPR018114">
    <property type="entry name" value="TRYPSIN_HIS"/>
</dbReference>
<evidence type="ECO:0000313" key="11">
    <source>
        <dbReference type="Proteomes" id="UP001367676"/>
    </source>
</evidence>
<dbReference type="AlphaFoldDB" id="A0AAN9TXN1"/>
<dbReference type="PRINTS" id="PR00722">
    <property type="entry name" value="CHYMOTRYPSIN"/>
</dbReference>
<evidence type="ECO:0000313" key="10">
    <source>
        <dbReference type="EMBL" id="KAK7598110.1"/>
    </source>
</evidence>
<dbReference type="EMBL" id="JBBCAQ010000014">
    <property type="protein sequence ID" value="KAK7598110.1"/>
    <property type="molecule type" value="Genomic_DNA"/>
</dbReference>
<accession>A0AAN9TXN1</accession>
<evidence type="ECO:0000256" key="2">
    <source>
        <dbReference type="ARBA" id="ARBA00022525"/>
    </source>
</evidence>
<feature type="compositionally biased region" description="Low complexity" evidence="7">
    <location>
        <begin position="139"/>
        <end position="249"/>
    </location>
</feature>
<dbReference type="CDD" id="cd00190">
    <property type="entry name" value="Tryp_SPc"/>
    <property type="match status" value="1"/>
</dbReference>
<keyword evidence="11" id="KW-1185">Reference proteome</keyword>
<name>A0AAN9TXN1_9HEMI</name>
<dbReference type="InterPro" id="IPR001254">
    <property type="entry name" value="Trypsin_dom"/>
</dbReference>
<feature type="chain" id="PRO_5042864121" description="Phenoloxidase-activating factor 2" evidence="8">
    <location>
        <begin position="21"/>
        <end position="633"/>
    </location>
</feature>
<evidence type="ECO:0000259" key="9">
    <source>
        <dbReference type="PROSITE" id="PS50240"/>
    </source>
</evidence>
<evidence type="ECO:0000256" key="3">
    <source>
        <dbReference type="ARBA" id="ARBA00023157"/>
    </source>
</evidence>
<dbReference type="Pfam" id="PF00089">
    <property type="entry name" value="Trypsin"/>
    <property type="match status" value="1"/>
</dbReference>
<dbReference type="PROSITE" id="PS50240">
    <property type="entry name" value="TRYPSIN_DOM"/>
    <property type="match status" value="1"/>
</dbReference>
<feature type="signal peptide" evidence="8">
    <location>
        <begin position="1"/>
        <end position="20"/>
    </location>
</feature>
<dbReference type="Gene3D" id="2.40.10.10">
    <property type="entry name" value="Trypsin-like serine proteases"/>
    <property type="match status" value="1"/>
</dbReference>
<dbReference type="FunFam" id="2.40.10.10:FF:000038">
    <property type="entry name" value="Serine protease"/>
    <property type="match status" value="1"/>
</dbReference>
<feature type="region of interest" description="Disordered" evidence="7">
    <location>
        <begin position="27"/>
        <end position="67"/>
    </location>
</feature>
<dbReference type="PROSITE" id="PS00134">
    <property type="entry name" value="TRYPSIN_HIS"/>
    <property type="match status" value="1"/>
</dbReference>
<dbReference type="PANTHER" id="PTHR24256">
    <property type="entry name" value="TRYPTASE-RELATED"/>
    <property type="match status" value="1"/>
</dbReference>
<evidence type="ECO:0000256" key="6">
    <source>
        <dbReference type="ARBA" id="ARBA00076468"/>
    </source>
</evidence>
<proteinExistence type="inferred from homology"/>
<dbReference type="InterPro" id="IPR009003">
    <property type="entry name" value="Peptidase_S1_PA"/>
</dbReference>
<evidence type="ECO:0000256" key="7">
    <source>
        <dbReference type="SAM" id="MobiDB-lite"/>
    </source>
</evidence>
<keyword evidence="3" id="KW-1015">Disulfide bond</keyword>
<reference evidence="10 11" key="1">
    <citation type="submission" date="2024-03" db="EMBL/GenBank/DDBJ databases">
        <title>Adaptation during the transition from Ophiocordyceps entomopathogen to insect associate is accompanied by gene loss and intensified selection.</title>
        <authorList>
            <person name="Ward C.M."/>
            <person name="Onetto C.A."/>
            <person name="Borneman A.R."/>
        </authorList>
    </citation>
    <scope>NUCLEOTIDE SEQUENCE [LARGE SCALE GENOMIC DNA]</scope>
    <source>
        <strain evidence="10">AWRI1</strain>
        <tissue evidence="10">Single Adult Female</tissue>
    </source>
</reference>
<dbReference type="GO" id="GO:0004252">
    <property type="term" value="F:serine-type endopeptidase activity"/>
    <property type="evidence" value="ECO:0007669"/>
    <property type="project" value="InterPro"/>
</dbReference>
<dbReference type="SMART" id="SM00020">
    <property type="entry name" value="Tryp_SPc"/>
    <property type="match status" value="1"/>
</dbReference>
<dbReference type="InterPro" id="IPR043504">
    <property type="entry name" value="Peptidase_S1_PA_chymotrypsin"/>
</dbReference>
<dbReference type="GO" id="GO:0005576">
    <property type="term" value="C:extracellular region"/>
    <property type="evidence" value="ECO:0007669"/>
    <property type="project" value="UniProtKB-SubCell"/>
</dbReference>
<comment type="similarity">
    <text evidence="4">Belongs to the peptidase S1 family. CLIP subfamily.</text>
</comment>
<comment type="subcellular location">
    <subcellularLocation>
        <location evidence="1">Secreted</location>
    </subcellularLocation>
</comment>
<dbReference type="InterPro" id="IPR001314">
    <property type="entry name" value="Peptidase_S1A"/>
</dbReference>
<evidence type="ECO:0000256" key="4">
    <source>
        <dbReference type="ARBA" id="ARBA00024195"/>
    </source>
</evidence>
<dbReference type="InterPro" id="IPR041515">
    <property type="entry name" value="PPAF-2-like_Clip"/>
</dbReference>
<evidence type="ECO:0000256" key="5">
    <source>
        <dbReference type="ARBA" id="ARBA00068096"/>
    </source>
</evidence>
<dbReference type="GO" id="GO:0006508">
    <property type="term" value="P:proteolysis"/>
    <property type="evidence" value="ECO:0007669"/>
    <property type="project" value="InterPro"/>
</dbReference>
<feature type="region of interest" description="Disordered" evidence="7">
    <location>
        <begin position="300"/>
        <end position="341"/>
    </location>
</feature>
<keyword evidence="8" id="KW-0732">Signal</keyword>
<protein>
    <recommendedName>
        <fullName evidence="5">Phenoloxidase-activating factor 2</fullName>
    </recommendedName>
    <alternativeName>
        <fullName evidence="6">Prophenoloxidase-activating factor II</fullName>
    </alternativeName>
</protein>
<keyword evidence="2" id="KW-0964">Secreted</keyword>
<feature type="domain" description="Peptidase S1" evidence="9">
    <location>
        <begin position="353"/>
        <end position="614"/>
    </location>
</feature>
<feature type="compositionally biased region" description="Polar residues" evidence="7">
    <location>
        <begin position="320"/>
        <end position="337"/>
    </location>
</feature>
<dbReference type="InterPro" id="IPR051487">
    <property type="entry name" value="Ser/Thr_Proteases_Immune/Dev"/>
</dbReference>
<organism evidence="10 11">
    <name type="scientific">Parthenolecanium corni</name>
    <dbReference type="NCBI Taxonomy" id="536013"/>
    <lineage>
        <taxon>Eukaryota</taxon>
        <taxon>Metazoa</taxon>
        <taxon>Ecdysozoa</taxon>
        <taxon>Arthropoda</taxon>
        <taxon>Hexapoda</taxon>
        <taxon>Insecta</taxon>
        <taxon>Pterygota</taxon>
        <taxon>Neoptera</taxon>
        <taxon>Paraneoptera</taxon>
        <taxon>Hemiptera</taxon>
        <taxon>Sternorrhyncha</taxon>
        <taxon>Coccoidea</taxon>
        <taxon>Coccidae</taxon>
        <taxon>Parthenolecanium</taxon>
    </lineage>
</organism>